<dbReference type="Proteomes" id="UP000799754">
    <property type="component" value="Unassembled WGS sequence"/>
</dbReference>
<dbReference type="EMBL" id="MU006712">
    <property type="protein sequence ID" value="KAF2628741.1"/>
    <property type="molecule type" value="Genomic_DNA"/>
</dbReference>
<accession>A0ACB6S3K1</accession>
<feature type="non-terminal residue" evidence="1">
    <location>
        <position position="275"/>
    </location>
</feature>
<proteinExistence type="predicted"/>
<reference evidence="1" key="1">
    <citation type="journal article" date="2020" name="Stud. Mycol.">
        <title>101 Dothideomycetes genomes: a test case for predicting lifestyles and emergence of pathogens.</title>
        <authorList>
            <person name="Haridas S."/>
            <person name="Albert R."/>
            <person name="Binder M."/>
            <person name="Bloem J."/>
            <person name="Labutti K."/>
            <person name="Salamov A."/>
            <person name="Andreopoulos B."/>
            <person name="Baker S."/>
            <person name="Barry K."/>
            <person name="Bills G."/>
            <person name="Bluhm B."/>
            <person name="Cannon C."/>
            <person name="Castanera R."/>
            <person name="Culley D."/>
            <person name="Daum C."/>
            <person name="Ezra D."/>
            <person name="Gonzalez J."/>
            <person name="Henrissat B."/>
            <person name="Kuo A."/>
            <person name="Liang C."/>
            <person name="Lipzen A."/>
            <person name="Lutzoni F."/>
            <person name="Magnuson J."/>
            <person name="Mondo S."/>
            <person name="Nolan M."/>
            <person name="Ohm R."/>
            <person name="Pangilinan J."/>
            <person name="Park H.-J."/>
            <person name="Ramirez L."/>
            <person name="Alfaro M."/>
            <person name="Sun H."/>
            <person name="Tritt A."/>
            <person name="Yoshinaga Y."/>
            <person name="Zwiers L.-H."/>
            <person name="Turgeon B."/>
            <person name="Goodwin S."/>
            <person name="Spatafora J."/>
            <person name="Crous P."/>
            <person name="Grigoriev I."/>
        </authorList>
    </citation>
    <scope>NUCLEOTIDE SEQUENCE</scope>
    <source>
        <strain evidence="1">CBS 525.71</strain>
    </source>
</reference>
<name>A0ACB6S3K1_9PLEO</name>
<comment type="caution">
    <text evidence="1">The sequence shown here is derived from an EMBL/GenBank/DDBJ whole genome shotgun (WGS) entry which is preliminary data.</text>
</comment>
<sequence length="275" mass="30163">DEASAADDYLQHSLLFHDTLLSSQVVQDRAVDNTVTSSSFLTTSFGTTASGFSSPSPVDSHVLVLQVPSAMAVTTLGSLPSAQHLRSIYPQTPTPNFLCALMTTPERREVFVRKGGYKMDLWEVTVGDDTRSNFKVTFWLRPPRDSNNEQNHAQVQLLHTLEHLQVGNIILLRNIALTSFRDIVYGQSLNTAITRARTWVDVLMKSNGMSAAEVGGLPASVVESFVRVKRWARSHVAGDTDNVRKRKGGPSRPGNAAKQSLTSSARDKDLPPDTM</sequence>
<keyword evidence="2" id="KW-1185">Reference proteome</keyword>
<organism evidence="1 2">
    <name type="scientific">Macroventuria anomochaeta</name>
    <dbReference type="NCBI Taxonomy" id="301207"/>
    <lineage>
        <taxon>Eukaryota</taxon>
        <taxon>Fungi</taxon>
        <taxon>Dikarya</taxon>
        <taxon>Ascomycota</taxon>
        <taxon>Pezizomycotina</taxon>
        <taxon>Dothideomycetes</taxon>
        <taxon>Pleosporomycetidae</taxon>
        <taxon>Pleosporales</taxon>
        <taxon>Pleosporineae</taxon>
        <taxon>Didymellaceae</taxon>
        <taxon>Macroventuria</taxon>
    </lineage>
</organism>
<evidence type="ECO:0000313" key="1">
    <source>
        <dbReference type="EMBL" id="KAF2628741.1"/>
    </source>
</evidence>
<feature type="non-terminal residue" evidence="1">
    <location>
        <position position="1"/>
    </location>
</feature>
<gene>
    <name evidence="1" type="ORF">BU25DRAFT_325570</name>
</gene>
<protein>
    <submittedName>
        <fullName evidence="1">Uncharacterized protein</fullName>
    </submittedName>
</protein>
<evidence type="ECO:0000313" key="2">
    <source>
        <dbReference type="Proteomes" id="UP000799754"/>
    </source>
</evidence>